<evidence type="ECO:0000256" key="9">
    <source>
        <dbReference type="RuleBase" id="RU365067"/>
    </source>
</evidence>
<feature type="transmembrane region" description="Helical" evidence="9">
    <location>
        <begin position="463"/>
        <end position="485"/>
    </location>
</feature>
<evidence type="ECO:0000256" key="7">
    <source>
        <dbReference type="ARBA" id="ARBA00023136"/>
    </source>
</evidence>
<feature type="transmembrane region" description="Helical" evidence="9">
    <location>
        <begin position="83"/>
        <end position="104"/>
    </location>
</feature>
<keyword evidence="4 9" id="KW-0812">Transmembrane</keyword>
<feature type="transmembrane region" description="Helical" evidence="9">
    <location>
        <begin position="433"/>
        <end position="451"/>
    </location>
</feature>
<feature type="transmembrane region" description="Helical" evidence="9">
    <location>
        <begin position="124"/>
        <end position="143"/>
    </location>
</feature>
<evidence type="ECO:0000313" key="10">
    <source>
        <dbReference type="EMBL" id="KAG7171273.1"/>
    </source>
</evidence>
<evidence type="ECO:0000256" key="6">
    <source>
        <dbReference type="ARBA" id="ARBA00022989"/>
    </source>
</evidence>
<sequence length="487" mass="55326">MSDPEALKKGALVSAAYDTFLQVGLRILSFILNAFIVRHVSREVFAVMTVRLHLLYATGLLLSREAFRRAALSSKASVEIHKLINLVWIGLLVSGPVCVLGWYIWQYVMKRPPDAVTTDYDAGVIFMVMSIVVEVAAEVPFVLAELQLWNKTKVVIEGLMQVLRSILLATFVYIWPMHGVLMYGISHIVGSLIYCVSYYGLFIQIFHKKEEVVKLPVKGIRQLFPRWKPGRLLPEVDSELGTISWSFFKQGWLKEALTEGEFYLMNFFSLISLAQQGEYQVVNNLGSLAARLVFRSIETAAYKYFAQMVYRGKPINEEDQERIAEVVRFLTSLIRTLLLISIFILTFGWSYSSLLLELYGGRQLSEGGGTLLMRAQCFYVIFLAMNGITEAYTFAAMDDIQLSRYNHFLVLFSAAYIGTAVIFTQIFGPLGFVLANCINMGLRITYSCWFIHKQYQGSEYQPLSSVYITPRIIMLFSFALVFTTISE</sequence>
<dbReference type="Pfam" id="PF04506">
    <property type="entry name" value="Rft-1"/>
    <property type="match status" value="1"/>
</dbReference>
<keyword evidence="7 9" id="KW-0472">Membrane</keyword>
<evidence type="ECO:0000256" key="5">
    <source>
        <dbReference type="ARBA" id="ARBA00022824"/>
    </source>
</evidence>
<gene>
    <name evidence="10" type="primary">RFT1-L</name>
    <name evidence="10" type="ORF">Hamer_G013725</name>
</gene>
<comment type="similarity">
    <text evidence="3 9">Belongs to the RFT1 family.</text>
</comment>
<evidence type="ECO:0000313" key="11">
    <source>
        <dbReference type="Proteomes" id="UP000747542"/>
    </source>
</evidence>
<dbReference type="AlphaFoldDB" id="A0A8J5KFM8"/>
<feature type="transmembrane region" description="Helical" evidence="9">
    <location>
        <begin position="371"/>
        <end position="395"/>
    </location>
</feature>
<evidence type="ECO:0000256" key="8">
    <source>
        <dbReference type="ARBA" id="ARBA00045912"/>
    </source>
</evidence>
<evidence type="ECO:0000256" key="2">
    <source>
        <dbReference type="ARBA" id="ARBA00004922"/>
    </source>
</evidence>
<feature type="transmembrane region" description="Helical" evidence="9">
    <location>
        <begin position="155"/>
        <end position="175"/>
    </location>
</feature>
<comment type="function">
    <text evidence="8 9">Intramembrane glycolipid transporter that operates in the biosynthetic pathway of dolichol-linked oligosaccharides, the glycan precursors employed in protein asparagine (N)-glycosylation. The sequential addition of sugars to dolichol pyrophosphate produces dolichol-linked oligosaccharides containing fourteen sugars, including two GlcNAcs, nine mannoses and three glucoses. Once assembled, the oligosaccharide is transferred from the lipid to nascent proteins by oligosaccharyltransferases. The assembly of dolichol-linked oligosaccharides begins on the cytosolic side of the endoplasmic reticulum membrane and finishes in its lumen. RFT1 could mediate the translocation of the cytosolically oriented intermediate DolPP-GlcNAc2Man5, produced by ALG11, into the ER lumen where dolichol-linked oligosaccharides assembly continues. However, the intramembrane lipid transporter activity could not be confirmed in vitro.</text>
</comment>
<dbReference type="InterPro" id="IPR007594">
    <property type="entry name" value="RFT1"/>
</dbReference>
<accession>A0A8J5KFM8</accession>
<evidence type="ECO:0000256" key="1">
    <source>
        <dbReference type="ARBA" id="ARBA00004477"/>
    </source>
</evidence>
<keyword evidence="11" id="KW-1185">Reference proteome</keyword>
<dbReference type="GO" id="GO:0005789">
    <property type="term" value="C:endoplasmic reticulum membrane"/>
    <property type="evidence" value="ECO:0007669"/>
    <property type="project" value="UniProtKB-SubCell"/>
</dbReference>
<keyword evidence="6 9" id="KW-1133">Transmembrane helix</keyword>
<organism evidence="10 11">
    <name type="scientific">Homarus americanus</name>
    <name type="common">American lobster</name>
    <dbReference type="NCBI Taxonomy" id="6706"/>
    <lineage>
        <taxon>Eukaryota</taxon>
        <taxon>Metazoa</taxon>
        <taxon>Ecdysozoa</taxon>
        <taxon>Arthropoda</taxon>
        <taxon>Crustacea</taxon>
        <taxon>Multicrustacea</taxon>
        <taxon>Malacostraca</taxon>
        <taxon>Eumalacostraca</taxon>
        <taxon>Eucarida</taxon>
        <taxon>Decapoda</taxon>
        <taxon>Pleocyemata</taxon>
        <taxon>Astacidea</taxon>
        <taxon>Nephropoidea</taxon>
        <taxon>Nephropidae</taxon>
        <taxon>Homarus</taxon>
    </lineage>
</organism>
<dbReference type="PANTHER" id="PTHR13117:SF5">
    <property type="entry name" value="PROTEIN RFT1 HOMOLOG"/>
    <property type="match status" value="1"/>
</dbReference>
<dbReference type="Proteomes" id="UP000747542">
    <property type="component" value="Unassembled WGS sequence"/>
</dbReference>
<comment type="pathway">
    <text evidence="2">Protein modification; protein glycosylation.</text>
</comment>
<feature type="non-terminal residue" evidence="10">
    <location>
        <position position="1"/>
    </location>
</feature>
<keyword evidence="5" id="KW-0256">Endoplasmic reticulum</keyword>
<reference evidence="10" key="1">
    <citation type="journal article" date="2021" name="Sci. Adv.">
        <title>The American lobster genome reveals insights on longevity, neural, and immune adaptations.</title>
        <authorList>
            <person name="Polinski J.M."/>
            <person name="Zimin A.V."/>
            <person name="Clark K.F."/>
            <person name="Kohn A.B."/>
            <person name="Sadowski N."/>
            <person name="Timp W."/>
            <person name="Ptitsyn A."/>
            <person name="Khanna P."/>
            <person name="Romanova D.Y."/>
            <person name="Williams P."/>
            <person name="Greenwood S.J."/>
            <person name="Moroz L.L."/>
            <person name="Walt D.R."/>
            <person name="Bodnar A.G."/>
        </authorList>
    </citation>
    <scope>NUCLEOTIDE SEQUENCE</scope>
    <source>
        <strain evidence="10">GMGI-L3</strain>
    </source>
</reference>
<feature type="transmembrane region" description="Helical" evidence="9">
    <location>
        <begin position="181"/>
        <end position="201"/>
    </location>
</feature>
<feature type="transmembrane region" description="Helical" evidence="9">
    <location>
        <begin position="12"/>
        <end position="32"/>
    </location>
</feature>
<name>A0A8J5KFM8_HOMAM</name>
<proteinExistence type="inferred from homology"/>
<protein>
    <recommendedName>
        <fullName evidence="9">Protein RFT1 homolog</fullName>
    </recommendedName>
</protein>
<comment type="subcellular location">
    <subcellularLocation>
        <location evidence="1 9">Endoplasmic reticulum membrane</location>
        <topology evidence="1 9">Multi-pass membrane protein</topology>
    </subcellularLocation>
</comment>
<dbReference type="GO" id="GO:0034203">
    <property type="term" value="P:glycolipid translocation"/>
    <property type="evidence" value="ECO:0007669"/>
    <property type="project" value="TreeGrafter"/>
</dbReference>
<comment type="caution">
    <text evidence="10">The sequence shown here is derived from an EMBL/GenBank/DDBJ whole genome shotgun (WGS) entry which is preliminary data.</text>
</comment>
<evidence type="ECO:0000256" key="3">
    <source>
        <dbReference type="ARBA" id="ARBA00010288"/>
    </source>
</evidence>
<evidence type="ECO:0000256" key="4">
    <source>
        <dbReference type="ARBA" id="ARBA00022692"/>
    </source>
</evidence>
<dbReference type="PANTHER" id="PTHR13117">
    <property type="entry name" value="ENDOPLASMIC RETICULUM MULTISPAN TRANSMEMBRANE PROTEIN-RELATED"/>
    <property type="match status" value="1"/>
</dbReference>
<feature type="transmembrane region" description="Helical" evidence="9">
    <location>
        <begin position="407"/>
        <end position="427"/>
    </location>
</feature>
<feature type="transmembrane region" description="Helical" evidence="9">
    <location>
        <begin position="332"/>
        <end position="351"/>
    </location>
</feature>
<dbReference type="GO" id="GO:0006488">
    <property type="term" value="P:dolichol-linked oligosaccharide biosynthetic process"/>
    <property type="evidence" value="ECO:0007669"/>
    <property type="project" value="InterPro"/>
</dbReference>
<dbReference type="EMBL" id="JAHLQT010012455">
    <property type="protein sequence ID" value="KAG7171273.1"/>
    <property type="molecule type" value="Genomic_DNA"/>
</dbReference>